<dbReference type="PANTHER" id="PTHR48208">
    <property type="entry name" value="CENTROMERE PROTEIN I"/>
    <property type="match status" value="1"/>
</dbReference>
<dbReference type="AlphaFoldDB" id="A0AAW1AUV1"/>
<organism evidence="8 9">
    <name type="scientific">Crotalus adamanteus</name>
    <name type="common">Eastern diamondback rattlesnake</name>
    <dbReference type="NCBI Taxonomy" id="8729"/>
    <lineage>
        <taxon>Eukaryota</taxon>
        <taxon>Metazoa</taxon>
        <taxon>Chordata</taxon>
        <taxon>Craniata</taxon>
        <taxon>Vertebrata</taxon>
        <taxon>Euteleostomi</taxon>
        <taxon>Lepidosauria</taxon>
        <taxon>Squamata</taxon>
        <taxon>Bifurcata</taxon>
        <taxon>Unidentata</taxon>
        <taxon>Episquamata</taxon>
        <taxon>Toxicofera</taxon>
        <taxon>Serpentes</taxon>
        <taxon>Colubroidea</taxon>
        <taxon>Viperidae</taxon>
        <taxon>Crotalinae</taxon>
        <taxon>Crotalus</taxon>
    </lineage>
</organism>
<evidence type="ECO:0000256" key="4">
    <source>
        <dbReference type="ARBA" id="ARBA00022454"/>
    </source>
</evidence>
<proteinExistence type="inferred from homology"/>
<evidence type="ECO:0000313" key="9">
    <source>
        <dbReference type="Proteomes" id="UP001474421"/>
    </source>
</evidence>
<dbReference type="Proteomes" id="UP001474421">
    <property type="component" value="Unassembled WGS sequence"/>
</dbReference>
<evidence type="ECO:0000256" key="7">
    <source>
        <dbReference type="SAM" id="MobiDB-lite"/>
    </source>
</evidence>
<dbReference type="GO" id="GO:0034080">
    <property type="term" value="P:CENP-A containing chromatin assembly"/>
    <property type="evidence" value="ECO:0007669"/>
    <property type="project" value="TreeGrafter"/>
</dbReference>
<keyword evidence="5" id="KW-0539">Nucleus</keyword>
<sequence length="855" mass="98637">MATPSFHYCTEKILRYVHIKIKREKSRREKARLRVLPANQRRSGRRWEPSNQWERAFGPFWRPDEEVRLRVGGAKGNLNGRRLKREIDRGGCCDSEAAQLVEEGPRPGGAEGASGETAISKRRDDWLVSGGPGEEAPRGLLHPGSCPELSELTCLLPGSSFSVDAPDPFEEALIFLRKIKDRTTLKNEALQKHLLRVEKIAQERGLTPEEIDALLSIALSGKFAEVINIRLLKSLIPISAITEDSIVSAVSLLCVGKCSRNTQVLFLKWLIAMYDFIDHKEKVNALYGFFFNFLQDEKLCPFICHLLYLLTRRQNVKPFRVRRLLDLRTKMGSEAPLQALLSMYKSFAPSMVSSDLFQSKTMRFKNTENLWKNAINNIKQRISGLSPTSQPVLAFQPPKKKWNPQLMIPACNKNSTYSAQSSKAKRINFNSHPESFPVQHLQNFSQLLENMQYLELPSQIGSVLGNRVLLNYINCVTDDVVYQRMYYWLGQTFREECPWIKIENQKYELEFKEFLDTVLEAECFLQEGFSSCEEFLYRSLPFWDGCVCRSQVLQMISWIPLSTFSEMKAYLCQPLMQLFFTSSLYFKCSVLESLRELLLNWLNWHSLKPDMSSELSVDVLNTSVSSLVNSMAELIQFVGRLSTIALHLENNSAFLMHFILDFYEIVCDMFQTYQVPLLMIPPAGVFYPALLSLDSVSVDQLCYIMFRYRTNLVAAKQYLQATKPSLRIKFSNEICQEYNQYITSMVGCLWTSNVFQRDLHPQGIYMEPEVLEKTLVRESRKALNIVYHPALTGYAMLFVQQEQSEHKIPDIRLIQGRRWDWYLEYLYAQELQGLKVFIESSIKRAARPPQTKPDN</sequence>
<dbReference type="Pfam" id="PF07778">
    <property type="entry name" value="CENP-I"/>
    <property type="match status" value="1"/>
</dbReference>
<comment type="similarity">
    <text evidence="3">Belongs to the CENP-I/CTF3 family.</text>
</comment>
<feature type="region of interest" description="Disordered" evidence="7">
    <location>
        <begin position="102"/>
        <end position="140"/>
    </location>
</feature>
<dbReference type="InterPro" id="IPR012485">
    <property type="entry name" value="CENP-I"/>
</dbReference>
<reference evidence="8 9" key="1">
    <citation type="journal article" date="2024" name="Proc. Natl. Acad. Sci. U.S.A.">
        <title>The genetic regulatory architecture and epigenomic basis for age-related changes in rattlesnake venom.</title>
        <authorList>
            <person name="Hogan M.P."/>
            <person name="Holding M.L."/>
            <person name="Nystrom G.S."/>
            <person name="Colston T.J."/>
            <person name="Bartlett D.A."/>
            <person name="Mason A.J."/>
            <person name="Ellsworth S.A."/>
            <person name="Rautsaw R.M."/>
            <person name="Lawrence K.C."/>
            <person name="Strickland J.L."/>
            <person name="He B."/>
            <person name="Fraser P."/>
            <person name="Margres M.J."/>
            <person name="Gilbert D.M."/>
            <person name="Gibbs H.L."/>
            <person name="Parkinson C.L."/>
            <person name="Rokyta D.R."/>
        </authorList>
    </citation>
    <scope>NUCLEOTIDE SEQUENCE [LARGE SCALE GENOMIC DNA]</scope>
    <source>
        <strain evidence="8">DRR0105</strain>
    </source>
</reference>
<keyword evidence="9" id="KW-1185">Reference proteome</keyword>
<evidence type="ECO:0000256" key="6">
    <source>
        <dbReference type="ARBA" id="ARBA00023328"/>
    </source>
</evidence>
<gene>
    <name evidence="8" type="ORF">NXF25_015984</name>
</gene>
<dbReference type="PANTHER" id="PTHR48208:SF2">
    <property type="entry name" value="CENTROMERE PROTEIN I"/>
    <property type="match status" value="1"/>
</dbReference>
<keyword evidence="4" id="KW-0158">Chromosome</keyword>
<evidence type="ECO:0000256" key="5">
    <source>
        <dbReference type="ARBA" id="ARBA00023242"/>
    </source>
</evidence>
<name>A0AAW1AUV1_CROAD</name>
<protein>
    <submittedName>
        <fullName evidence="8">Centromere protein I</fullName>
    </submittedName>
</protein>
<evidence type="ECO:0000256" key="3">
    <source>
        <dbReference type="ARBA" id="ARBA00005470"/>
    </source>
</evidence>
<dbReference type="EMBL" id="JAOTOJ010000013">
    <property type="protein sequence ID" value="KAK9393532.1"/>
    <property type="molecule type" value="Genomic_DNA"/>
</dbReference>
<evidence type="ECO:0000256" key="1">
    <source>
        <dbReference type="ARBA" id="ARBA00004123"/>
    </source>
</evidence>
<dbReference type="GO" id="GO:0000939">
    <property type="term" value="C:inner kinetochore"/>
    <property type="evidence" value="ECO:0007669"/>
    <property type="project" value="TreeGrafter"/>
</dbReference>
<dbReference type="GO" id="GO:0000070">
    <property type="term" value="P:mitotic sister chromatid segregation"/>
    <property type="evidence" value="ECO:0007669"/>
    <property type="project" value="TreeGrafter"/>
</dbReference>
<comment type="subcellular location">
    <subcellularLocation>
        <location evidence="2">Chromosome</location>
        <location evidence="2">Centromere</location>
    </subcellularLocation>
    <subcellularLocation>
        <location evidence="1">Nucleus</location>
    </subcellularLocation>
</comment>
<evidence type="ECO:0000256" key="2">
    <source>
        <dbReference type="ARBA" id="ARBA00004584"/>
    </source>
</evidence>
<dbReference type="GO" id="GO:0005634">
    <property type="term" value="C:nucleus"/>
    <property type="evidence" value="ECO:0007669"/>
    <property type="project" value="UniProtKB-SubCell"/>
</dbReference>
<keyword evidence="6" id="KW-0137">Centromere</keyword>
<evidence type="ECO:0000313" key="8">
    <source>
        <dbReference type="EMBL" id="KAK9393532.1"/>
    </source>
</evidence>
<accession>A0AAW1AUV1</accession>
<comment type="caution">
    <text evidence="8">The sequence shown here is derived from an EMBL/GenBank/DDBJ whole genome shotgun (WGS) entry which is preliminary data.</text>
</comment>